<name>A0A183FFS5_HELPZ</name>
<evidence type="ECO:0000313" key="6">
    <source>
        <dbReference type="Proteomes" id="UP000050761"/>
    </source>
</evidence>
<dbReference type="InterPro" id="IPR000504">
    <property type="entry name" value="RRM_dom"/>
</dbReference>
<evidence type="ECO:0000313" key="5">
    <source>
        <dbReference type="EMBL" id="VDO64440.1"/>
    </source>
</evidence>
<dbReference type="WBParaSite" id="HPBE_0000541201-mRNA-1">
    <property type="protein sequence ID" value="HPBE_0000541201-mRNA-1"/>
    <property type="gene ID" value="HPBE_0000541201"/>
</dbReference>
<dbReference type="EMBL" id="UZAH01025464">
    <property type="protein sequence ID" value="VDO64440.1"/>
    <property type="molecule type" value="Genomic_DNA"/>
</dbReference>
<evidence type="ECO:0000259" key="4">
    <source>
        <dbReference type="PROSITE" id="PS50102"/>
    </source>
</evidence>
<dbReference type="InterPro" id="IPR035979">
    <property type="entry name" value="RBD_domain_sf"/>
</dbReference>
<dbReference type="PROSITE" id="PS50102">
    <property type="entry name" value="RRM"/>
    <property type="match status" value="1"/>
</dbReference>
<protein>
    <submittedName>
        <fullName evidence="7">RRM domain-containing protein</fullName>
    </submittedName>
</protein>
<evidence type="ECO:0000256" key="1">
    <source>
        <dbReference type="ARBA" id="ARBA00022884"/>
    </source>
</evidence>
<keyword evidence="1 2" id="KW-0694">RNA-binding</keyword>
<dbReference type="Proteomes" id="UP000050761">
    <property type="component" value="Unassembled WGS sequence"/>
</dbReference>
<accession>A0A3P7WTI1</accession>
<gene>
    <name evidence="5" type="ORF">HPBE_LOCUS5405</name>
</gene>
<dbReference type="AlphaFoldDB" id="A0A183FFS5"/>
<accession>A0A183FFS5</accession>
<reference evidence="5 6" key="1">
    <citation type="submission" date="2018-11" db="EMBL/GenBank/DDBJ databases">
        <authorList>
            <consortium name="Pathogen Informatics"/>
        </authorList>
    </citation>
    <scope>NUCLEOTIDE SEQUENCE [LARGE SCALE GENOMIC DNA]</scope>
</reference>
<dbReference type="InterPro" id="IPR052462">
    <property type="entry name" value="SLIRP/GR-RBP-like"/>
</dbReference>
<dbReference type="GO" id="GO:0003723">
    <property type="term" value="F:RNA binding"/>
    <property type="evidence" value="ECO:0007669"/>
    <property type="project" value="UniProtKB-UniRule"/>
</dbReference>
<dbReference type="OrthoDB" id="272703at2759"/>
<feature type="region of interest" description="Disordered" evidence="3">
    <location>
        <begin position="37"/>
        <end position="74"/>
    </location>
</feature>
<feature type="domain" description="RRM" evidence="4">
    <location>
        <begin position="118"/>
        <end position="166"/>
    </location>
</feature>
<evidence type="ECO:0000256" key="2">
    <source>
        <dbReference type="PROSITE-ProRule" id="PRU00176"/>
    </source>
</evidence>
<sequence length="166" mass="18728">MLLQQGKNAALSCLSQRQLRAFLSILIHYVSPTSAVNMGGPLRKERNNLKKGPGRGSQQEETSRGSMVKTRKWARGWGQEADEVRFSGSQDDFSARDLSILSFVYRRPITDLVTQSVCSVYFRNLPYQCTEKDNGHHFKRAGQVTNVKVVYDRETGCARSFGFVDC</sequence>
<dbReference type="Pfam" id="PF00076">
    <property type="entry name" value="RRM_1"/>
    <property type="match status" value="1"/>
</dbReference>
<evidence type="ECO:0000313" key="7">
    <source>
        <dbReference type="WBParaSite" id="HPBE_0000541201-mRNA-1"/>
    </source>
</evidence>
<reference evidence="7" key="2">
    <citation type="submission" date="2019-09" db="UniProtKB">
        <authorList>
            <consortium name="WormBaseParasite"/>
        </authorList>
    </citation>
    <scope>IDENTIFICATION</scope>
</reference>
<dbReference type="Gene3D" id="3.30.70.330">
    <property type="match status" value="1"/>
</dbReference>
<proteinExistence type="predicted"/>
<organism evidence="6 7">
    <name type="scientific">Heligmosomoides polygyrus</name>
    <name type="common">Parasitic roundworm</name>
    <dbReference type="NCBI Taxonomy" id="6339"/>
    <lineage>
        <taxon>Eukaryota</taxon>
        <taxon>Metazoa</taxon>
        <taxon>Ecdysozoa</taxon>
        <taxon>Nematoda</taxon>
        <taxon>Chromadorea</taxon>
        <taxon>Rhabditida</taxon>
        <taxon>Rhabditina</taxon>
        <taxon>Rhabditomorpha</taxon>
        <taxon>Strongyloidea</taxon>
        <taxon>Heligmosomidae</taxon>
        <taxon>Heligmosomoides</taxon>
    </lineage>
</organism>
<evidence type="ECO:0000256" key="3">
    <source>
        <dbReference type="SAM" id="MobiDB-lite"/>
    </source>
</evidence>
<dbReference type="PANTHER" id="PTHR48027">
    <property type="entry name" value="HETEROGENEOUS NUCLEAR RIBONUCLEOPROTEIN 87F-RELATED"/>
    <property type="match status" value="1"/>
</dbReference>
<dbReference type="InterPro" id="IPR012677">
    <property type="entry name" value="Nucleotide-bd_a/b_plait_sf"/>
</dbReference>
<keyword evidence="6" id="KW-1185">Reference proteome</keyword>
<dbReference type="SUPFAM" id="SSF54928">
    <property type="entry name" value="RNA-binding domain, RBD"/>
    <property type="match status" value="1"/>
</dbReference>